<gene>
    <name evidence="1" type="ORF">H4W34_005836</name>
</gene>
<protein>
    <submittedName>
        <fullName evidence="1">Uncharacterized protein</fullName>
    </submittedName>
</protein>
<accession>A0ABR9JZK6</accession>
<keyword evidence="2" id="KW-1185">Reference proteome</keyword>
<reference evidence="1 2" key="1">
    <citation type="submission" date="2020-10" db="EMBL/GenBank/DDBJ databases">
        <title>Sequencing the genomes of 1000 actinobacteria strains.</title>
        <authorList>
            <person name="Klenk H.-P."/>
        </authorList>
    </citation>
    <scope>NUCLEOTIDE SEQUENCE [LARGE SCALE GENOMIC DNA]</scope>
    <source>
        <strain evidence="1 2">DSM 46744</strain>
    </source>
</reference>
<evidence type="ECO:0000313" key="1">
    <source>
        <dbReference type="EMBL" id="MBE1536003.1"/>
    </source>
</evidence>
<name>A0ABR9JZK6_9ACTN</name>
<evidence type="ECO:0000313" key="2">
    <source>
        <dbReference type="Proteomes" id="UP000627838"/>
    </source>
</evidence>
<proteinExistence type="predicted"/>
<dbReference type="Proteomes" id="UP000627838">
    <property type="component" value="Unassembled WGS sequence"/>
</dbReference>
<sequence>MDELVPSAADAVAGIDVRAATRPRLLEPAAAEGTPA</sequence>
<organism evidence="1 2">
    <name type="scientific">Actinomadura algeriensis</name>
    <dbReference type="NCBI Taxonomy" id="1679523"/>
    <lineage>
        <taxon>Bacteria</taxon>
        <taxon>Bacillati</taxon>
        <taxon>Actinomycetota</taxon>
        <taxon>Actinomycetes</taxon>
        <taxon>Streptosporangiales</taxon>
        <taxon>Thermomonosporaceae</taxon>
        <taxon>Actinomadura</taxon>
    </lineage>
</organism>
<dbReference type="EMBL" id="JADBDZ010000001">
    <property type="protein sequence ID" value="MBE1536003.1"/>
    <property type="molecule type" value="Genomic_DNA"/>
</dbReference>
<comment type="caution">
    <text evidence="1">The sequence shown here is derived from an EMBL/GenBank/DDBJ whole genome shotgun (WGS) entry which is preliminary data.</text>
</comment>